<evidence type="ECO:0000313" key="3">
    <source>
        <dbReference type="Proteomes" id="UP000198211"/>
    </source>
</evidence>
<dbReference type="EMBL" id="NBNE01000972">
    <property type="protein sequence ID" value="OWZ16229.1"/>
    <property type="molecule type" value="Genomic_DNA"/>
</dbReference>
<proteinExistence type="predicted"/>
<gene>
    <name evidence="2" type="ORF">PHMEG_00010000</name>
</gene>
<keyword evidence="3" id="KW-1185">Reference proteome</keyword>
<organism evidence="2 3">
    <name type="scientific">Phytophthora megakarya</name>
    <dbReference type="NCBI Taxonomy" id="4795"/>
    <lineage>
        <taxon>Eukaryota</taxon>
        <taxon>Sar</taxon>
        <taxon>Stramenopiles</taxon>
        <taxon>Oomycota</taxon>
        <taxon>Peronosporomycetes</taxon>
        <taxon>Peronosporales</taxon>
        <taxon>Peronosporaceae</taxon>
        <taxon>Phytophthora</taxon>
    </lineage>
</organism>
<name>A0A225WGI0_9STRA</name>
<dbReference type="STRING" id="4795.A0A225WGI0"/>
<dbReference type="Proteomes" id="UP000198211">
    <property type="component" value="Unassembled WGS sequence"/>
</dbReference>
<dbReference type="InterPro" id="IPR029526">
    <property type="entry name" value="PGBD"/>
</dbReference>
<protein>
    <recommendedName>
        <fullName evidence="1">PiggyBac transposable element-derived protein domain-containing protein</fullName>
    </recommendedName>
</protein>
<feature type="domain" description="PiggyBac transposable element-derived protein" evidence="1">
    <location>
        <begin position="6"/>
        <end position="93"/>
    </location>
</feature>
<evidence type="ECO:0000313" key="2">
    <source>
        <dbReference type="EMBL" id="OWZ16229.1"/>
    </source>
</evidence>
<dbReference type="OrthoDB" id="123207at2759"/>
<dbReference type="PANTHER" id="PTHR46599">
    <property type="entry name" value="PIGGYBAC TRANSPOSABLE ELEMENT-DERIVED PROTEIN 4"/>
    <property type="match status" value="1"/>
</dbReference>
<sequence length="286" mass="32727">MITYIWWDRKPVYYLCTGSVMKESSIERKIKRVGAIRAQCPAAVNDYQNWMGGVDRHDQLRLQSHSLQMSTKFRKYYTSLFLGFLDMVMVNAYLSHKEAAKIKKTVAMKRSEWFCVLQNQLLQLKAEDFAGVDATPPRSIHRRKRTPVRLTHALQQSEDWVVVSGVQKRRQMSCKICARARRSRSLPHFTVSVARSIVRSAGCAPEFVVNTRAWARHAMTFGTRTLVLAKTYQRVSGSALCFGGQEGKLGEDKRHDVNSSLPVRATMVETTVATPHQLRLKEIYKC</sequence>
<comment type="caution">
    <text evidence="2">The sequence shown here is derived from an EMBL/GenBank/DDBJ whole genome shotgun (WGS) entry which is preliminary data.</text>
</comment>
<accession>A0A225WGI0</accession>
<reference evidence="3" key="1">
    <citation type="submission" date="2017-03" db="EMBL/GenBank/DDBJ databases">
        <title>Phytopthora megakarya and P. palmivora, two closely related causual agents of cacao black pod achieved similar genome size and gene model numbers by different mechanisms.</title>
        <authorList>
            <person name="Ali S."/>
            <person name="Shao J."/>
            <person name="Larry D.J."/>
            <person name="Kronmiller B."/>
            <person name="Shen D."/>
            <person name="Strem M.D."/>
            <person name="Melnick R.L."/>
            <person name="Guiltinan M.J."/>
            <person name="Tyler B.M."/>
            <person name="Meinhardt L.W."/>
            <person name="Bailey B.A."/>
        </authorList>
    </citation>
    <scope>NUCLEOTIDE SEQUENCE [LARGE SCALE GENOMIC DNA]</scope>
    <source>
        <strain evidence="3">zdho120</strain>
    </source>
</reference>
<dbReference type="PANTHER" id="PTHR46599:SF3">
    <property type="entry name" value="PIGGYBAC TRANSPOSABLE ELEMENT-DERIVED PROTEIN 4"/>
    <property type="match status" value="1"/>
</dbReference>
<dbReference type="AlphaFoldDB" id="A0A225WGI0"/>
<dbReference type="Pfam" id="PF13843">
    <property type="entry name" value="DDE_Tnp_1_7"/>
    <property type="match status" value="1"/>
</dbReference>
<evidence type="ECO:0000259" key="1">
    <source>
        <dbReference type="Pfam" id="PF13843"/>
    </source>
</evidence>